<gene>
    <name evidence="7" type="primary">spn-F</name>
    <name evidence="7" type="ORF">EVAR_60170_1</name>
</gene>
<evidence type="ECO:0000256" key="1">
    <source>
        <dbReference type="ARBA" id="ARBA00022723"/>
    </source>
</evidence>
<feature type="domain" description="UBZ1-type" evidence="6">
    <location>
        <begin position="287"/>
        <end position="313"/>
    </location>
</feature>
<evidence type="ECO:0000313" key="8">
    <source>
        <dbReference type="Proteomes" id="UP000299102"/>
    </source>
</evidence>
<keyword evidence="2" id="KW-0863">Zinc-finger</keyword>
<evidence type="ECO:0000256" key="4">
    <source>
        <dbReference type="ARBA" id="ARBA00023054"/>
    </source>
</evidence>
<organism evidence="7 8">
    <name type="scientific">Eumeta variegata</name>
    <name type="common">Bagworm moth</name>
    <name type="synonym">Eumeta japonica</name>
    <dbReference type="NCBI Taxonomy" id="151549"/>
    <lineage>
        <taxon>Eukaryota</taxon>
        <taxon>Metazoa</taxon>
        <taxon>Ecdysozoa</taxon>
        <taxon>Arthropoda</taxon>
        <taxon>Hexapoda</taxon>
        <taxon>Insecta</taxon>
        <taxon>Pterygota</taxon>
        <taxon>Neoptera</taxon>
        <taxon>Endopterygota</taxon>
        <taxon>Lepidoptera</taxon>
        <taxon>Glossata</taxon>
        <taxon>Ditrysia</taxon>
        <taxon>Tineoidea</taxon>
        <taxon>Psychidae</taxon>
        <taxon>Oiketicinae</taxon>
        <taxon>Eumeta</taxon>
    </lineage>
</organism>
<comment type="caution">
    <text evidence="7">The sequence shown here is derived from an EMBL/GenBank/DDBJ whole genome shotgun (WGS) entry which is preliminary data.</text>
</comment>
<proteinExistence type="predicted"/>
<dbReference type="Pfam" id="PF18112">
    <property type="entry name" value="Zn-C2H2_12"/>
    <property type="match status" value="1"/>
</dbReference>
<evidence type="ECO:0000259" key="6">
    <source>
        <dbReference type="Pfam" id="PF18112"/>
    </source>
</evidence>
<feature type="coiled-coil region" evidence="5">
    <location>
        <begin position="5"/>
        <end position="64"/>
    </location>
</feature>
<dbReference type="GO" id="GO:0008270">
    <property type="term" value="F:zinc ion binding"/>
    <property type="evidence" value="ECO:0007669"/>
    <property type="project" value="UniProtKB-KW"/>
</dbReference>
<name>A0A4C1Z127_EUMVA</name>
<sequence>MRDRCLLLQRRITALENDNMKLKLESTKTTDFSASCTSTQDDERRQLQQKIAELSKQKSQLLHHVFMVTCENKSLWAKISNLKKVNVPDDEHSKSSKHTPLIRTNTYIQSSPRRDAAQDKFSESSLEEISLKLINSYIQEKSQLVEQYEQMTQLQDAEDDILNTDSIGFAYIEEPATDSLKEIHCQTEKLHNLKKDLSQQEQDIKEIIMRLEAVAKDGYKCPTCLIQNQKVVSSQHKEIETSDSLANWATPTDSTNYNEDFSDMNTSALKKGTTELQDKNSDDKFSKMCPMCGEWFNKDTEFSEFQMHVEKHFIGEPDLDSIVGNFENIARAGDNLM</sequence>
<dbReference type="EMBL" id="BGZK01001565">
    <property type="protein sequence ID" value="GBP82441.1"/>
    <property type="molecule type" value="Genomic_DNA"/>
</dbReference>
<reference evidence="7 8" key="1">
    <citation type="journal article" date="2019" name="Commun. Biol.">
        <title>The bagworm genome reveals a unique fibroin gene that provides high tensile strength.</title>
        <authorList>
            <person name="Kono N."/>
            <person name="Nakamura H."/>
            <person name="Ohtoshi R."/>
            <person name="Tomita M."/>
            <person name="Numata K."/>
            <person name="Arakawa K."/>
        </authorList>
    </citation>
    <scope>NUCLEOTIDE SEQUENCE [LARGE SCALE GENOMIC DNA]</scope>
</reference>
<evidence type="ECO:0000256" key="5">
    <source>
        <dbReference type="SAM" id="Coils"/>
    </source>
</evidence>
<feature type="coiled-coil region" evidence="5">
    <location>
        <begin position="183"/>
        <end position="217"/>
    </location>
</feature>
<dbReference type="AlphaFoldDB" id="A0A4C1Z127"/>
<accession>A0A4C1Z127</accession>
<evidence type="ECO:0000256" key="3">
    <source>
        <dbReference type="ARBA" id="ARBA00022833"/>
    </source>
</evidence>
<protein>
    <submittedName>
        <fullName evidence="7">Protein spindle-F</fullName>
    </submittedName>
</protein>
<dbReference type="Proteomes" id="UP000299102">
    <property type="component" value="Unassembled WGS sequence"/>
</dbReference>
<keyword evidence="8" id="KW-1185">Reference proteome</keyword>
<dbReference type="Gene3D" id="6.20.250.40">
    <property type="match status" value="1"/>
</dbReference>
<keyword evidence="3" id="KW-0862">Zinc</keyword>
<evidence type="ECO:0000256" key="2">
    <source>
        <dbReference type="ARBA" id="ARBA00022771"/>
    </source>
</evidence>
<dbReference type="OrthoDB" id="6105729at2759"/>
<dbReference type="STRING" id="151549.A0A4C1Z127"/>
<keyword evidence="1" id="KW-0479">Metal-binding</keyword>
<evidence type="ECO:0000313" key="7">
    <source>
        <dbReference type="EMBL" id="GBP82441.1"/>
    </source>
</evidence>
<keyword evidence="4 5" id="KW-0175">Coiled coil</keyword>
<dbReference type="InterPro" id="IPR041641">
    <property type="entry name" value="CALCOCO1/2_Zn_UBZ1"/>
</dbReference>